<dbReference type="InterPro" id="IPR013525">
    <property type="entry name" value="ABC2_TM"/>
</dbReference>
<feature type="transmembrane region" description="Helical" evidence="6">
    <location>
        <begin position="185"/>
        <end position="208"/>
    </location>
</feature>
<dbReference type="InterPro" id="IPR051449">
    <property type="entry name" value="ABC-2_transporter_component"/>
</dbReference>
<keyword evidence="4 6" id="KW-1133">Transmembrane helix</keyword>
<dbReference type="PANTHER" id="PTHR30294:SF29">
    <property type="entry name" value="MULTIDRUG ABC TRANSPORTER PERMEASE YBHS-RELATED"/>
    <property type="match status" value="1"/>
</dbReference>
<organism evidence="8">
    <name type="scientific">marine sediment metagenome</name>
    <dbReference type="NCBI Taxonomy" id="412755"/>
    <lineage>
        <taxon>unclassified sequences</taxon>
        <taxon>metagenomes</taxon>
        <taxon>ecological metagenomes</taxon>
    </lineage>
</organism>
<feature type="transmembrane region" description="Helical" evidence="6">
    <location>
        <begin position="29"/>
        <end position="50"/>
    </location>
</feature>
<proteinExistence type="predicted"/>
<dbReference type="PANTHER" id="PTHR30294">
    <property type="entry name" value="MEMBRANE COMPONENT OF ABC TRANSPORTER YHHJ-RELATED"/>
    <property type="match status" value="1"/>
</dbReference>
<sequence>GKDRIGYFRRGLSALMRKEFIQVLRDRRMCFIVFGAPIVQLLVFGFAVTFDIQHIPLAVVDYDRSPASRKLASSLSNTVYFDTVGYPESESEALALMDAGRVSAVLVIPAGLYRHLGRGETARVGVWVDGSDANTANVAAKYAEAIIYNYSADIALEQYSVVGAMTTFVPRFQVWYNPELKSTVFMIPGVICLILTVITIILTSTAIVREREMGTLEQVMVTPLSRLQFMLGKLIPYTIISFIDITMVIALSYLIFSVPIRGNIFLL</sequence>
<feature type="non-terminal residue" evidence="8">
    <location>
        <position position="267"/>
    </location>
</feature>
<keyword evidence="2" id="KW-1003">Cell membrane</keyword>
<protein>
    <recommendedName>
        <fullName evidence="7">ABC-2 type transporter transmembrane domain-containing protein</fullName>
    </recommendedName>
</protein>
<feature type="domain" description="ABC-2 type transporter transmembrane" evidence="7">
    <location>
        <begin position="28"/>
        <end position="266"/>
    </location>
</feature>
<evidence type="ECO:0000256" key="1">
    <source>
        <dbReference type="ARBA" id="ARBA00004651"/>
    </source>
</evidence>
<reference evidence="8" key="1">
    <citation type="journal article" date="2014" name="Front. Microbiol.">
        <title>High frequency of phylogenetically diverse reductive dehalogenase-homologous genes in deep subseafloor sedimentary metagenomes.</title>
        <authorList>
            <person name="Kawai M."/>
            <person name="Futagami T."/>
            <person name="Toyoda A."/>
            <person name="Takaki Y."/>
            <person name="Nishi S."/>
            <person name="Hori S."/>
            <person name="Arai W."/>
            <person name="Tsubouchi T."/>
            <person name="Morono Y."/>
            <person name="Uchiyama I."/>
            <person name="Ito T."/>
            <person name="Fujiyama A."/>
            <person name="Inagaki F."/>
            <person name="Takami H."/>
        </authorList>
    </citation>
    <scope>NUCLEOTIDE SEQUENCE</scope>
    <source>
        <strain evidence="8">Expedition CK06-06</strain>
    </source>
</reference>
<dbReference type="Pfam" id="PF12698">
    <property type="entry name" value="ABC2_membrane_3"/>
    <property type="match status" value="1"/>
</dbReference>
<feature type="transmembrane region" description="Helical" evidence="6">
    <location>
        <begin position="234"/>
        <end position="256"/>
    </location>
</feature>
<dbReference type="GO" id="GO:0005886">
    <property type="term" value="C:plasma membrane"/>
    <property type="evidence" value="ECO:0007669"/>
    <property type="project" value="UniProtKB-SubCell"/>
</dbReference>
<feature type="non-terminal residue" evidence="8">
    <location>
        <position position="1"/>
    </location>
</feature>
<dbReference type="Gene3D" id="3.40.1710.10">
    <property type="entry name" value="abc type-2 transporter like domain"/>
    <property type="match status" value="1"/>
</dbReference>
<keyword evidence="5 6" id="KW-0472">Membrane</keyword>
<name>X1U2P6_9ZZZZ</name>
<comment type="caution">
    <text evidence="8">The sequence shown here is derived from an EMBL/GenBank/DDBJ whole genome shotgun (WGS) entry which is preliminary data.</text>
</comment>
<dbReference type="EMBL" id="BARW01022304">
    <property type="protein sequence ID" value="GAI97901.1"/>
    <property type="molecule type" value="Genomic_DNA"/>
</dbReference>
<evidence type="ECO:0000259" key="7">
    <source>
        <dbReference type="Pfam" id="PF12698"/>
    </source>
</evidence>
<gene>
    <name evidence="8" type="ORF">S12H4_37264</name>
</gene>
<evidence type="ECO:0000256" key="3">
    <source>
        <dbReference type="ARBA" id="ARBA00022692"/>
    </source>
</evidence>
<evidence type="ECO:0000256" key="4">
    <source>
        <dbReference type="ARBA" id="ARBA00022989"/>
    </source>
</evidence>
<evidence type="ECO:0000256" key="5">
    <source>
        <dbReference type="ARBA" id="ARBA00023136"/>
    </source>
</evidence>
<dbReference type="GO" id="GO:0140359">
    <property type="term" value="F:ABC-type transporter activity"/>
    <property type="evidence" value="ECO:0007669"/>
    <property type="project" value="InterPro"/>
</dbReference>
<evidence type="ECO:0000313" key="8">
    <source>
        <dbReference type="EMBL" id="GAI97901.1"/>
    </source>
</evidence>
<evidence type="ECO:0000256" key="6">
    <source>
        <dbReference type="SAM" id="Phobius"/>
    </source>
</evidence>
<dbReference type="AlphaFoldDB" id="X1U2P6"/>
<keyword evidence="3 6" id="KW-0812">Transmembrane</keyword>
<evidence type="ECO:0000256" key="2">
    <source>
        <dbReference type="ARBA" id="ARBA00022475"/>
    </source>
</evidence>
<accession>X1U2P6</accession>
<comment type="subcellular location">
    <subcellularLocation>
        <location evidence="1">Cell membrane</location>
        <topology evidence="1">Multi-pass membrane protein</topology>
    </subcellularLocation>
</comment>